<organism evidence="1">
    <name type="scientific">Siphoviridae sp. ctKm44</name>
    <dbReference type="NCBI Taxonomy" id="2826245"/>
    <lineage>
        <taxon>Viruses</taxon>
        <taxon>Duplodnaviria</taxon>
        <taxon>Heunggongvirae</taxon>
        <taxon>Uroviricota</taxon>
        <taxon>Caudoviricetes</taxon>
    </lineage>
</organism>
<evidence type="ECO:0000313" key="1">
    <source>
        <dbReference type="EMBL" id="DAD73361.1"/>
    </source>
</evidence>
<sequence>MLRKLFREIGFRCLAAYAVLEERHIDNLVKQGYVVTDEGPHRERLDVVHKVLKKLRNEGY</sequence>
<name>A0A8S5LTJ7_9CAUD</name>
<dbReference type="EMBL" id="BK014735">
    <property type="protein sequence ID" value="DAD73361.1"/>
    <property type="molecule type" value="Genomic_DNA"/>
</dbReference>
<protein>
    <submittedName>
        <fullName evidence="1">Z DNA-binding protein</fullName>
    </submittedName>
</protein>
<reference evidence="1" key="1">
    <citation type="journal article" date="2021" name="Proc. Natl. Acad. Sci. U.S.A.">
        <title>A Catalog of Tens of Thousands of Viruses from Human Metagenomes Reveals Hidden Associations with Chronic Diseases.</title>
        <authorList>
            <person name="Tisza M.J."/>
            <person name="Buck C.B."/>
        </authorList>
    </citation>
    <scope>NUCLEOTIDE SEQUENCE</scope>
    <source>
        <strain evidence="1">CtKm44</strain>
    </source>
</reference>
<keyword evidence="1" id="KW-0238">DNA-binding</keyword>
<accession>A0A8S5LTJ7</accession>
<dbReference type="GO" id="GO:0003677">
    <property type="term" value="F:DNA binding"/>
    <property type="evidence" value="ECO:0007669"/>
    <property type="project" value="UniProtKB-KW"/>
</dbReference>
<proteinExistence type="predicted"/>